<name>A0ACC8XCH9_9FIRM</name>
<keyword evidence="2" id="KW-1185">Reference proteome</keyword>
<dbReference type="Proteomes" id="UP000188605">
    <property type="component" value="Unassembled WGS sequence"/>
</dbReference>
<proteinExistence type="predicted"/>
<sequence length="303" mass="34025">MKFIFPSIGKYIQNDDIVITSDKKSKVYVNIPELMAKYGGGLFHSLKMRGPVIHKMVGCIYESYISSSSIKKNPKTGKNKITKKQLFNLEQYIKSLGIDMVGYTEVTPDLVFKGHKILYGHAIVIIMKMEKDRMDQAPSIVSLREVFRTYYKLGVSVNKIAKYLRKRGFNAMAGPAIGGDANYVPIAEKAGLGMTGKHGLLITDKDFGPSLRIATIYVDIENLPKYKKNKHEWIKDFCSKCGKCMRSCPAGAIYSESTNGECIDNSKCAVYFSRDYGCSLCIKNCTFFNGDYHKIKERATKGD</sequence>
<gene>
    <name evidence="1" type="ORF">AN396_06220</name>
</gene>
<evidence type="ECO:0000313" key="1">
    <source>
        <dbReference type="EMBL" id="ONI40401.1"/>
    </source>
</evidence>
<accession>A0ACC8XCH9</accession>
<protein>
    <submittedName>
        <fullName evidence="1">Uncharacterized protein</fullName>
    </submittedName>
</protein>
<reference evidence="1" key="1">
    <citation type="submission" date="2016-08" db="EMBL/GenBank/DDBJ databases">
        <authorList>
            <person name="Ngugi D.K."/>
            <person name="Miyake S."/>
            <person name="Stingl U."/>
        </authorList>
    </citation>
    <scope>NUCLEOTIDE SEQUENCE</scope>
    <source>
        <strain evidence="1">SCG-B11WGA-EpuloA1</strain>
    </source>
</reference>
<dbReference type="EMBL" id="LJDB01000052">
    <property type="protein sequence ID" value="ONI40401.1"/>
    <property type="molecule type" value="Genomic_DNA"/>
</dbReference>
<organism evidence="1 2">
    <name type="scientific">Candidatus Epulonipiscium fishelsonii</name>
    <dbReference type="NCBI Taxonomy" id="77094"/>
    <lineage>
        <taxon>Bacteria</taxon>
        <taxon>Bacillati</taxon>
        <taxon>Bacillota</taxon>
        <taxon>Clostridia</taxon>
        <taxon>Lachnospirales</taxon>
        <taxon>Lachnospiraceae</taxon>
        <taxon>Candidatus Epulonipiscium</taxon>
    </lineage>
</organism>
<evidence type="ECO:0000313" key="2">
    <source>
        <dbReference type="Proteomes" id="UP000188605"/>
    </source>
</evidence>
<comment type="caution">
    <text evidence="1">The sequence shown here is derived from an EMBL/GenBank/DDBJ whole genome shotgun (WGS) entry which is preliminary data.</text>
</comment>